<proteinExistence type="predicted"/>
<evidence type="ECO:0000313" key="3">
    <source>
        <dbReference type="EMBL" id="MEC5385252.1"/>
    </source>
</evidence>
<sequence length="326" mass="36555">MRSRVLLLLLSGLLGCFMQIASAAAVPLKGWVLESSDYPNHQGLLQFFSELKQSSKGRYEGTVLWRQDIGAQKDILPKFKKGELDFAILSNVALTEAVPEMEVLSLPFLFRDTGHMLAVLDGDIGKSLETKLAARGFIVLGWYNGGSRSFYSRAKPPHYSTEFEKLRIRVANRETMISMVKALRAEPSTLAYDKVGDALKKGELDMAENDLLSYEISEHYKFAPYYIFSHHNVLPEALVVSTQRWAALNAADRELVRAAAQDSASYMRKQRADLEAKVKARLEKSGVKFSALKGSENFVARMKDIYAPALKTPESTDLMFRIMSNQ</sequence>
<gene>
    <name evidence="3" type="primary">dctP</name>
    <name evidence="3" type="ORF">VVD49_05930</name>
</gene>
<feature type="chain" id="PRO_5046472942" evidence="2">
    <location>
        <begin position="24"/>
        <end position="326"/>
    </location>
</feature>
<feature type="signal peptide" evidence="2">
    <location>
        <begin position="1"/>
        <end position="23"/>
    </location>
</feature>
<accession>A0ABU6K1G3</accession>
<keyword evidence="4" id="KW-1185">Reference proteome</keyword>
<evidence type="ECO:0000256" key="2">
    <source>
        <dbReference type="SAM" id="SignalP"/>
    </source>
</evidence>
<evidence type="ECO:0000256" key="1">
    <source>
        <dbReference type="ARBA" id="ARBA00022729"/>
    </source>
</evidence>
<dbReference type="Proteomes" id="UP001331561">
    <property type="component" value="Unassembled WGS sequence"/>
</dbReference>
<keyword evidence="1 2" id="KW-0732">Signal</keyword>
<dbReference type="PROSITE" id="PS51257">
    <property type="entry name" value="PROKAR_LIPOPROTEIN"/>
    <property type="match status" value="1"/>
</dbReference>
<dbReference type="EMBL" id="JAYXHS010000001">
    <property type="protein sequence ID" value="MEC5385252.1"/>
    <property type="molecule type" value="Genomic_DNA"/>
</dbReference>
<organism evidence="3 4">
    <name type="scientific">Uliginosibacterium silvisoli</name>
    <dbReference type="NCBI Taxonomy" id="3114758"/>
    <lineage>
        <taxon>Bacteria</taxon>
        <taxon>Pseudomonadati</taxon>
        <taxon>Pseudomonadota</taxon>
        <taxon>Betaproteobacteria</taxon>
        <taxon>Rhodocyclales</taxon>
        <taxon>Zoogloeaceae</taxon>
        <taxon>Uliginosibacterium</taxon>
    </lineage>
</organism>
<protein>
    <submittedName>
        <fullName evidence="3">TRAP transporter substrate-binding protein DctP</fullName>
    </submittedName>
</protein>
<dbReference type="NCBIfam" id="NF037995">
    <property type="entry name" value="TRAP_S1"/>
    <property type="match status" value="1"/>
</dbReference>
<dbReference type="RefSeq" id="WP_327598211.1">
    <property type="nucleotide sequence ID" value="NZ_JAYXHS010000001.1"/>
</dbReference>
<dbReference type="InterPro" id="IPR018389">
    <property type="entry name" value="DctP_fam"/>
</dbReference>
<dbReference type="InterPro" id="IPR038404">
    <property type="entry name" value="TRAP_DctP_sf"/>
</dbReference>
<dbReference type="Pfam" id="PF03480">
    <property type="entry name" value="DctP"/>
    <property type="match status" value="1"/>
</dbReference>
<reference evidence="3 4" key="1">
    <citation type="submission" date="2024-01" db="EMBL/GenBank/DDBJ databases">
        <title>Uliginosibacterium soil sp. nov.</title>
        <authorList>
            <person name="Lv Y."/>
        </authorList>
    </citation>
    <scope>NUCLEOTIDE SEQUENCE [LARGE SCALE GENOMIC DNA]</scope>
    <source>
        <strain evidence="3 4">H3</strain>
    </source>
</reference>
<comment type="caution">
    <text evidence="3">The sequence shown here is derived from an EMBL/GenBank/DDBJ whole genome shotgun (WGS) entry which is preliminary data.</text>
</comment>
<dbReference type="Gene3D" id="3.40.190.170">
    <property type="entry name" value="Bacterial extracellular solute-binding protein, family 7"/>
    <property type="match status" value="1"/>
</dbReference>
<name>A0ABU6K1G3_9RHOO</name>
<evidence type="ECO:0000313" key="4">
    <source>
        <dbReference type="Proteomes" id="UP001331561"/>
    </source>
</evidence>
<dbReference type="PANTHER" id="PTHR33376">
    <property type="match status" value="1"/>
</dbReference>
<dbReference type="PANTHER" id="PTHR33376:SF2">
    <property type="entry name" value="DICARBOXYLATE-BINDING PERIPLASMIC PROTEIN"/>
    <property type="match status" value="1"/>
</dbReference>